<dbReference type="EMBL" id="RWIT01000002">
    <property type="protein sequence ID" value="RSK49923.1"/>
    <property type="molecule type" value="Genomic_DNA"/>
</dbReference>
<comment type="subcellular location">
    <subcellularLocation>
        <location evidence="1">Membrane</location>
        <topology evidence="1">Multi-pass membrane protein</topology>
    </subcellularLocation>
</comment>
<evidence type="ECO:0000313" key="7">
    <source>
        <dbReference type="EMBL" id="RSK49923.1"/>
    </source>
</evidence>
<gene>
    <name evidence="7" type="ORF">EI291_04555</name>
</gene>
<dbReference type="OrthoDB" id="747420at2"/>
<feature type="transmembrane region" description="Helical" evidence="5">
    <location>
        <begin position="23"/>
        <end position="54"/>
    </location>
</feature>
<keyword evidence="4 5" id="KW-0472">Membrane</keyword>
<feature type="transmembrane region" description="Helical" evidence="5">
    <location>
        <begin position="344"/>
        <end position="365"/>
    </location>
</feature>
<feature type="domain" description="O-antigen ligase-related" evidence="6">
    <location>
        <begin position="203"/>
        <end position="360"/>
    </location>
</feature>
<dbReference type="InterPro" id="IPR051533">
    <property type="entry name" value="WaaL-like"/>
</dbReference>
<feature type="transmembrane region" description="Helical" evidence="5">
    <location>
        <begin position="199"/>
        <end position="216"/>
    </location>
</feature>
<feature type="transmembrane region" description="Helical" evidence="5">
    <location>
        <begin position="167"/>
        <end position="187"/>
    </location>
</feature>
<keyword evidence="3 5" id="KW-1133">Transmembrane helix</keyword>
<dbReference type="GO" id="GO:0016874">
    <property type="term" value="F:ligase activity"/>
    <property type="evidence" value="ECO:0007669"/>
    <property type="project" value="UniProtKB-KW"/>
</dbReference>
<evidence type="ECO:0000256" key="3">
    <source>
        <dbReference type="ARBA" id="ARBA00022989"/>
    </source>
</evidence>
<proteinExistence type="predicted"/>
<evidence type="ECO:0000259" key="6">
    <source>
        <dbReference type="Pfam" id="PF04932"/>
    </source>
</evidence>
<keyword evidence="7" id="KW-0436">Ligase</keyword>
<dbReference type="GO" id="GO:0016020">
    <property type="term" value="C:membrane"/>
    <property type="evidence" value="ECO:0007669"/>
    <property type="project" value="UniProtKB-SubCell"/>
</dbReference>
<feature type="transmembrane region" description="Helical" evidence="5">
    <location>
        <begin position="222"/>
        <end position="237"/>
    </location>
</feature>
<comment type="caution">
    <text evidence="7">The sequence shown here is derived from an EMBL/GenBank/DDBJ whole genome shotgun (WGS) entry which is preliminary data.</text>
</comment>
<dbReference type="PANTHER" id="PTHR37422:SF13">
    <property type="entry name" value="LIPOPOLYSACCHARIDE BIOSYNTHESIS PROTEIN PA4999-RELATED"/>
    <property type="match status" value="1"/>
</dbReference>
<keyword evidence="2 5" id="KW-0812">Transmembrane</keyword>
<accession>A0A3R9P4E9</accession>
<name>A0A3R9P4E9_9BACT</name>
<dbReference type="InterPro" id="IPR007016">
    <property type="entry name" value="O-antigen_ligase-rel_domated"/>
</dbReference>
<dbReference type="Pfam" id="PF04932">
    <property type="entry name" value="Wzy_C"/>
    <property type="match status" value="1"/>
</dbReference>
<dbReference type="Proteomes" id="UP000273500">
    <property type="component" value="Unassembled WGS sequence"/>
</dbReference>
<protein>
    <submittedName>
        <fullName evidence="7">O-antigen ligase domain-containing protein</fullName>
    </submittedName>
</protein>
<feature type="transmembrane region" description="Helical" evidence="5">
    <location>
        <begin position="75"/>
        <end position="93"/>
    </location>
</feature>
<dbReference type="PANTHER" id="PTHR37422">
    <property type="entry name" value="TEICHURONIC ACID BIOSYNTHESIS PROTEIN TUAE"/>
    <property type="match status" value="1"/>
</dbReference>
<keyword evidence="8" id="KW-1185">Reference proteome</keyword>
<feature type="transmembrane region" description="Helical" evidence="5">
    <location>
        <begin position="377"/>
        <end position="401"/>
    </location>
</feature>
<evidence type="ECO:0000256" key="5">
    <source>
        <dbReference type="SAM" id="Phobius"/>
    </source>
</evidence>
<feature type="transmembrane region" description="Helical" evidence="5">
    <location>
        <begin position="242"/>
        <end position="259"/>
    </location>
</feature>
<evidence type="ECO:0000256" key="2">
    <source>
        <dbReference type="ARBA" id="ARBA00022692"/>
    </source>
</evidence>
<reference evidence="7 8" key="1">
    <citation type="submission" date="2018-12" db="EMBL/GenBank/DDBJ databases">
        <authorList>
            <person name="Feng G."/>
            <person name="Zhu H."/>
        </authorList>
    </citation>
    <scope>NUCLEOTIDE SEQUENCE [LARGE SCALE GENOMIC DNA]</scope>
    <source>
        <strain evidence="7 8">KCTC 12533</strain>
    </source>
</reference>
<evidence type="ECO:0000256" key="4">
    <source>
        <dbReference type="ARBA" id="ARBA00023136"/>
    </source>
</evidence>
<organism evidence="7 8">
    <name type="scientific">Hymenobacter rigui</name>
    <dbReference type="NCBI Taxonomy" id="334424"/>
    <lineage>
        <taxon>Bacteria</taxon>
        <taxon>Pseudomonadati</taxon>
        <taxon>Bacteroidota</taxon>
        <taxon>Cytophagia</taxon>
        <taxon>Cytophagales</taxon>
        <taxon>Hymenobacteraceae</taxon>
        <taxon>Hymenobacter</taxon>
    </lineage>
</organism>
<feature type="transmembrane region" description="Helical" evidence="5">
    <location>
        <begin position="125"/>
        <end position="147"/>
    </location>
</feature>
<dbReference type="AlphaFoldDB" id="A0A3R9P4E9"/>
<evidence type="ECO:0000256" key="1">
    <source>
        <dbReference type="ARBA" id="ARBA00004141"/>
    </source>
</evidence>
<feature type="transmembrane region" description="Helical" evidence="5">
    <location>
        <begin position="99"/>
        <end position="118"/>
    </location>
</feature>
<evidence type="ECO:0000313" key="8">
    <source>
        <dbReference type="Proteomes" id="UP000273500"/>
    </source>
</evidence>
<sequence>MQQQETPFSWGSYYHSGRLSQHLLWLACGAGVAGLLAFRMLIALSPVVGVLAVLANPRLRQVLSRYWRNGAALRAAALVAFLLLSGLYTSQWAVWRHELFRSLTWLGVPLAFTLAVPLSARQRLTVGAGFVLSVAAVGLVTMGQYLLNPAEANEAIRIGQNMQAATGTFHIAFGTMLAQAFFWGLLLRGHPLAGRVLRGLLLLAAAGIVLTLHVLAYRTGLLLLYTGLLAYAVRLLVRRNLLAGLLLLLGVVLVPWIAYRTLDSVEQRVSATVYDVSQYLEGHDINDYSLARRLAAVETAGTIIRQHWLLGVGPADAYAAMQDQYSWQDFGLRPENRVNVHNQYLSTLVGGGVVGLALWLALLLWPLVQPATRRNPYVAVFIFTQAIAMLVVDILSLQISLNLFVFGYGFLVVATETAHLRVPEAADSPAV</sequence>